<dbReference type="Proteomes" id="UP000199675">
    <property type="component" value="Unassembled WGS sequence"/>
</dbReference>
<evidence type="ECO:0000256" key="3">
    <source>
        <dbReference type="ARBA" id="ARBA00022989"/>
    </source>
</evidence>
<dbReference type="Pfam" id="PF00015">
    <property type="entry name" value="MCPsignal"/>
    <property type="match status" value="1"/>
</dbReference>
<evidence type="ECO:0000256" key="5">
    <source>
        <dbReference type="ARBA" id="ARBA00023224"/>
    </source>
</evidence>
<protein>
    <submittedName>
        <fullName evidence="13">Methyl-accepting chemotaxis protein</fullName>
    </submittedName>
</protein>
<dbReference type="FunFam" id="1.10.287.950:FF:000001">
    <property type="entry name" value="Methyl-accepting chemotaxis sensory transducer"/>
    <property type="match status" value="1"/>
</dbReference>
<evidence type="ECO:0000256" key="1">
    <source>
        <dbReference type="ARBA" id="ARBA00004141"/>
    </source>
</evidence>
<keyword evidence="8" id="KW-0175">Coiled coil</keyword>
<keyword evidence="14" id="KW-1185">Reference proteome</keyword>
<evidence type="ECO:0000256" key="7">
    <source>
        <dbReference type="PROSITE-ProRule" id="PRU00284"/>
    </source>
</evidence>
<dbReference type="CDD" id="cd06225">
    <property type="entry name" value="HAMP"/>
    <property type="match status" value="1"/>
</dbReference>
<proteinExistence type="inferred from homology"/>
<evidence type="ECO:0000256" key="6">
    <source>
        <dbReference type="ARBA" id="ARBA00029447"/>
    </source>
</evidence>
<gene>
    <name evidence="13" type="ORF">SAMN04487960_102121</name>
</gene>
<dbReference type="PANTHER" id="PTHR32089:SF119">
    <property type="entry name" value="METHYL-ACCEPTING CHEMOTAXIS PROTEIN CTPL"/>
    <property type="match status" value="1"/>
</dbReference>
<dbReference type="InterPro" id="IPR024478">
    <property type="entry name" value="HlyB_4HB_MCP"/>
</dbReference>
<keyword evidence="2 10" id="KW-0812">Transmembrane</keyword>
<dbReference type="STRING" id="488533.SAMN04487960_102121"/>
<dbReference type="PANTHER" id="PTHR32089">
    <property type="entry name" value="METHYL-ACCEPTING CHEMOTAXIS PROTEIN MCPB"/>
    <property type="match status" value="1"/>
</dbReference>
<dbReference type="SMART" id="SM00304">
    <property type="entry name" value="HAMP"/>
    <property type="match status" value="1"/>
</dbReference>
<dbReference type="SUPFAM" id="SSF58104">
    <property type="entry name" value="Methyl-accepting chemotaxis protein (MCP) signaling domain"/>
    <property type="match status" value="1"/>
</dbReference>
<evidence type="ECO:0000256" key="8">
    <source>
        <dbReference type="SAM" id="Coils"/>
    </source>
</evidence>
<comment type="subcellular location">
    <subcellularLocation>
        <location evidence="1">Membrane</location>
        <topology evidence="1">Multi-pass membrane protein</topology>
    </subcellularLocation>
</comment>
<keyword evidence="5 7" id="KW-0807">Transducer</keyword>
<dbReference type="RefSeq" id="WP_175528266.1">
    <property type="nucleotide sequence ID" value="NZ_FNNE01000002.1"/>
</dbReference>
<name>A0A1H2SGA3_9GAMM</name>
<keyword evidence="4 10" id="KW-0472">Membrane</keyword>
<dbReference type="GO" id="GO:0004888">
    <property type="term" value="F:transmembrane signaling receptor activity"/>
    <property type="evidence" value="ECO:0007669"/>
    <property type="project" value="InterPro"/>
</dbReference>
<accession>A0A1H2SGA3</accession>
<evidence type="ECO:0000256" key="2">
    <source>
        <dbReference type="ARBA" id="ARBA00022692"/>
    </source>
</evidence>
<feature type="coiled-coil region" evidence="8">
    <location>
        <begin position="253"/>
        <end position="280"/>
    </location>
</feature>
<dbReference type="PRINTS" id="PR00260">
    <property type="entry name" value="CHEMTRNSDUCR"/>
</dbReference>
<dbReference type="InterPro" id="IPR004090">
    <property type="entry name" value="Chemotax_Me-accpt_rcpt"/>
</dbReference>
<feature type="transmembrane region" description="Helical" evidence="10">
    <location>
        <begin position="187"/>
        <end position="210"/>
    </location>
</feature>
<sequence>MLNRIKIRSRLLLSYAVPVLAIIAITLYGWSAFNTAEKNVTSLYDNRVVPLKQLKTISDSYAVFIIDAVNKANAGLISGNEAANNIRQANDTIHQEWSHYTENELTAEEQRLVAETERALRSADEVIAEALEVLAGVNGSPSGRLNAIDGPLYRTIDPVTAKIDELMQLQLREAAVIRDHTTEVHAVTVSVFVIGTAALLVVMLTLGLLIGRSISQPIHNLQQMINRIADNSDLSLRLDVTGTDEISDTSSALNNMLQKMDSLVQRLSGATAEVASAAEEMSAVSSQTQQSIAAQAEQTDQVATAMHQMSAASQDVARSASEAQSAAGNADELSEEGRQKGQDNRRRLEALSTEVTQVADAIRSLAEQSQSIGRVIQVINEIAEQTNLLALNAAIEAARAGDQGRGFAVVADEVRSLARRTQDSTEEIEAMVSALQSQSEKAVTAMESGQHEVELSRDQVIEVADILERIGGAVEHITSMGTQIASAAEQQSVAADQVNANLTHIVEVAEQTRTGADHTAQGSNDLARLAAELQAMVAEFRISQRA</sequence>
<feature type="domain" description="Methyl-accepting transducer" evidence="11">
    <location>
        <begin position="270"/>
        <end position="506"/>
    </location>
</feature>
<dbReference type="InterPro" id="IPR003660">
    <property type="entry name" value="HAMP_dom"/>
</dbReference>
<evidence type="ECO:0000256" key="4">
    <source>
        <dbReference type="ARBA" id="ARBA00023136"/>
    </source>
</evidence>
<dbReference type="PROSITE" id="PS50885">
    <property type="entry name" value="HAMP"/>
    <property type="match status" value="1"/>
</dbReference>
<evidence type="ECO:0000256" key="10">
    <source>
        <dbReference type="SAM" id="Phobius"/>
    </source>
</evidence>
<dbReference type="SMART" id="SM00283">
    <property type="entry name" value="MA"/>
    <property type="match status" value="1"/>
</dbReference>
<feature type="region of interest" description="Disordered" evidence="9">
    <location>
        <begin position="289"/>
        <end position="345"/>
    </location>
</feature>
<evidence type="ECO:0000259" key="12">
    <source>
        <dbReference type="PROSITE" id="PS50885"/>
    </source>
</evidence>
<dbReference type="GO" id="GO:0006935">
    <property type="term" value="P:chemotaxis"/>
    <property type="evidence" value="ECO:0007669"/>
    <property type="project" value="InterPro"/>
</dbReference>
<comment type="similarity">
    <text evidence="6">Belongs to the methyl-accepting chemotaxis (MCP) protein family.</text>
</comment>
<dbReference type="AlphaFoldDB" id="A0A1H2SGA3"/>
<feature type="transmembrane region" description="Helical" evidence="10">
    <location>
        <begin position="12"/>
        <end position="33"/>
    </location>
</feature>
<feature type="compositionally biased region" description="Basic and acidic residues" evidence="9">
    <location>
        <begin position="335"/>
        <end position="345"/>
    </location>
</feature>
<dbReference type="Gene3D" id="1.10.287.950">
    <property type="entry name" value="Methyl-accepting chemotaxis protein"/>
    <property type="match status" value="1"/>
</dbReference>
<keyword evidence="3 10" id="KW-1133">Transmembrane helix</keyword>
<dbReference type="InterPro" id="IPR004089">
    <property type="entry name" value="MCPsignal_dom"/>
</dbReference>
<dbReference type="Pfam" id="PF12729">
    <property type="entry name" value="4HB_MCP_1"/>
    <property type="match status" value="1"/>
</dbReference>
<dbReference type="Pfam" id="PF00672">
    <property type="entry name" value="HAMP"/>
    <property type="match status" value="1"/>
</dbReference>
<organism evidence="13 14">
    <name type="scientific">Marinobacter mobilis</name>
    <dbReference type="NCBI Taxonomy" id="488533"/>
    <lineage>
        <taxon>Bacteria</taxon>
        <taxon>Pseudomonadati</taxon>
        <taxon>Pseudomonadota</taxon>
        <taxon>Gammaproteobacteria</taxon>
        <taxon>Pseudomonadales</taxon>
        <taxon>Marinobacteraceae</taxon>
        <taxon>Marinobacter</taxon>
    </lineage>
</organism>
<dbReference type="CDD" id="cd11386">
    <property type="entry name" value="MCP_signal"/>
    <property type="match status" value="1"/>
</dbReference>
<evidence type="ECO:0000313" key="13">
    <source>
        <dbReference type="EMBL" id="SDW30535.1"/>
    </source>
</evidence>
<evidence type="ECO:0000313" key="14">
    <source>
        <dbReference type="Proteomes" id="UP000199675"/>
    </source>
</evidence>
<evidence type="ECO:0000256" key="9">
    <source>
        <dbReference type="SAM" id="MobiDB-lite"/>
    </source>
</evidence>
<dbReference type="PROSITE" id="PS50111">
    <property type="entry name" value="CHEMOTAXIS_TRANSDUC_2"/>
    <property type="match status" value="1"/>
</dbReference>
<dbReference type="GO" id="GO:0007165">
    <property type="term" value="P:signal transduction"/>
    <property type="evidence" value="ECO:0007669"/>
    <property type="project" value="UniProtKB-KW"/>
</dbReference>
<dbReference type="EMBL" id="FNNE01000002">
    <property type="protein sequence ID" value="SDW30535.1"/>
    <property type="molecule type" value="Genomic_DNA"/>
</dbReference>
<feature type="domain" description="HAMP" evidence="12">
    <location>
        <begin position="212"/>
        <end position="265"/>
    </location>
</feature>
<reference evidence="13 14" key="1">
    <citation type="submission" date="2016-10" db="EMBL/GenBank/DDBJ databases">
        <authorList>
            <person name="de Groot N.N."/>
        </authorList>
    </citation>
    <scope>NUCLEOTIDE SEQUENCE [LARGE SCALE GENOMIC DNA]</scope>
    <source>
        <strain evidence="13 14">CGMCC 1.7059</strain>
    </source>
</reference>
<dbReference type="GO" id="GO:0016020">
    <property type="term" value="C:membrane"/>
    <property type="evidence" value="ECO:0007669"/>
    <property type="project" value="UniProtKB-SubCell"/>
</dbReference>
<evidence type="ECO:0000259" key="11">
    <source>
        <dbReference type="PROSITE" id="PS50111"/>
    </source>
</evidence>